<evidence type="ECO:0000313" key="2">
    <source>
        <dbReference type="EMBL" id="KAF7824200.1"/>
    </source>
</evidence>
<dbReference type="EMBL" id="JAAIUW010000007">
    <property type="protein sequence ID" value="KAF7824200.1"/>
    <property type="molecule type" value="Genomic_DNA"/>
</dbReference>
<keyword evidence="3" id="KW-1185">Reference proteome</keyword>
<dbReference type="AlphaFoldDB" id="A0A834TPI9"/>
<accession>A0A834TPI9</accession>
<proteinExistence type="predicted"/>
<reference evidence="2" key="1">
    <citation type="submission" date="2020-09" db="EMBL/GenBank/DDBJ databases">
        <title>Genome-Enabled Discovery of Anthraquinone Biosynthesis in Senna tora.</title>
        <authorList>
            <person name="Kang S.-H."/>
            <person name="Pandey R.P."/>
            <person name="Lee C.-M."/>
            <person name="Sim J.-S."/>
            <person name="Jeong J.-T."/>
            <person name="Choi B.-S."/>
            <person name="Jung M."/>
            <person name="Ginzburg D."/>
            <person name="Zhao K."/>
            <person name="Won S.Y."/>
            <person name="Oh T.-J."/>
            <person name="Yu Y."/>
            <person name="Kim N.-H."/>
            <person name="Lee O.R."/>
            <person name="Lee T.-H."/>
            <person name="Bashyal P."/>
            <person name="Kim T.-S."/>
            <person name="Lee W.-H."/>
            <person name="Kawkins C."/>
            <person name="Kim C.-K."/>
            <person name="Kim J.S."/>
            <person name="Ahn B.O."/>
            <person name="Rhee S.Y."/>
            <person name="Sohng J.K."/>
        </authorList>
    </citation>
    <scope>NUCLEOTIDE SEQUENCE</scope>
    <source>
        <tissue evidence="2">Leaf</tissue>
    </source>
</reference>
<protein>
    <submittedName>
        <fullName evidence="2">Uncharacterized protein</fullName>
    </submittedName>
</protein>
<organism evidence="2 3">
    <name type="scientific">Senna tora</name>
    <dbReference type="NCBI Taxonomy" id="362788"/>
    <lineage>
        <taxon>Eukaryota</taxon>
        <taxon>Viridiplantae</taxon>
        <taxon>Streptophyta</taxon>
        <taxon>Embryophyta</taxon>
        <taxon>Tracheophyta</taxon>
        <taxon>Spermatophyta</taxon>
        <taxon>Magnoliopsida</taxon>
        <taxon>eudicotyledons</taxon>
        <taxon>Gunneridae</taxon>
        <taxon>Pentapetalae</taxon>
        <taxon>rosids</taxon>
        <taxon>fabids</taxon>
        <taxon>Fabales</taxon>
        <taxon>Fabaceae</taxon>
        <taxon>Caesalpinioideae</taxon>
        <taxon>Cassia clade</taxon>
        <taxon>Senna</taxon>
    </lineage>
</organism>
<evidence type="ECO:0000256" key="1">
    <source>
        <dbReference type="SAM" id="MobiDB-lite"/>
    </source>
</evidence>
<sequence length="26" mass="2987">MERIQQESTKRVKNGDLLARSLEGDL</sequence>
<comment type="caution">
    <text evidence="2">The sequence shown here is derived from an EMBL/GenBank/DDBJ whole genome shotgun (WGS) entry which is preliminary data.</text>
</comment>
<feature type="compositionally biased region" description="Basic and acidic residues" evidence="1">
    <location>
        <begin position="1"/>
        <end position="14"/>
    </location>
</feature>
<name>A0A834TPI9_9FABA</name>
<dbReference type="Proteomes" id="UP000634136">
    <property type="component" value="Unassembled WGS sequence"/>
</dbReference>
<evidence type="ECO:0000313" key="3">
    <source>
        <dbReference type="Proteomes" id="UP000634136"/>
    </source>
</evidence>
<feature type="region of interest" description="Disordered" evidence="1">
    <location>
        <begin position="1"/>
        <end position="26"/>
    </location>
</feature>
<gene>
    <name evidence="2" type="ORF">G2W53_022344</name>
</gene>